<dbReference type="PROSITE" id="PS50011">
    <property type="entry name" value="PROTEIN_KINASE_DOM"/>
    <property type="match status" value="1"/>
</dbReference>
<accession>U5HGK8</accession>
<keyword evidence="4" id="KW-1185">Reference proteome</keyword>
<evidence type="ECO:0000313" key="4">
    <source>
        <dbReference type="Proteomes" id="UP000017200"/>
    </source>
</evidence>
<protein>
    <recommendedName>
        <fullName evidence="1">Protein kinase domain-containing protein</fullName>
    </recommendedName>
</protein>
<reference evidence="2" key="2">
    <citation type="submission" date="2010-11" db="EMBL/GenBank/DDBJ databases">
        <authorList>
            <consortium name="The Broad Institute Genome Sequencing Platform"/>
            <person name="Earl A."/>
            <person name="Ward D."/>
            <person name="Feldgarden M."/>
            <person name="Gevers D."/>
            <person name="Butler R."/>
            <person name="Young S.K."/>
            <person name="Zeng Q."/>
            <person name="Gargeya S."/>
            <person name="Fitzgerald M."/>
            <person name="Haas B."/>
            <person name="Abouelleil A."/>
            <person name="Alvarado L."/>
            <person name="Arachchi H.M."/>
            <person name="Berlin A."/>
            <person name="Brown A."/>
            <person name="Chapman S.B."/>
            <person name="Chen Z."/>
            <person name="Dunbar C."/>
            <person name="Freedman E."/>
            <person name="Gearin G."/>
            <person name="Gellesch M."/>
            <person name="Goldberg J."/>
            <person name="Griggs A."/>
            <person name="Gujja S."/>
            <person name="Heilman E."/>
            <person name="Heiman D."/>
            <person name="Howarth C."/>
            <person name="Larson L."/>
            <person name="Lui A."/>
            <person name="MacDonald P.J.P."/>
            <person name="Mehta T."/>
            <person name="Montmayeur A."/>
            <person name="Murphy C."/>
            <person name="Neiman D."/>
            <person name="Pearson M."/>
            <person name="Priest M."/>
            <person name="Roberts A."/>
            <person name="Saif S."/>
            <person name="Shea T."/>
            <person name="Shenoy N."/>
            <person name="Sisk P."/>
            <person name="Stolte C."/>
            <person name="Sykes S."/>
            <person name="White J."/>
            <person name="Yandava C."/>
            <person name="Wortman J."/>
            <person name="Nusbaum C."/>
            <person name="Birren B."/>
        </authorList>
    </citation>
    <scope>NUCLEOTIDE SEQUENCE</scope>
    <source>
        <strain evidence="2">P1A1 Lamole</strain>
    </source>
</reference>
<dbReference type="OrthoDB" id="2539507at2759"/>
<dbReference type="InterPro" id="IPR011009">
    <property type="entry name" value="Kinase-like_dom_sf"/>
</dbReference>
<dbReference type="InParanoid" id="U5HGK8"/>
<organism evidence="2">
    <name type="scientific">Microbotryum lychnidis-dioicae (strain p1A1 Lamole / MvSl-1064)</name>
    <name type="common">Anther smut fungus</name>
    <dbReference type="NCBI Taxonomy" id="683840"/>
    <lineage>
        <taxon>Eukaryota</taxon>
        <taxon>Fungi</taxon>
        <taxon>Dikarya</taxon>
        <taxon>Basidiomycota</taxon>
        <taxon>Pucciniomycotina</taxon>
        <taxon>Microbotryomycetes</taxon>
        <taxon>Microbotryales</taxon>
        <taxon>Microbotryaceae</taxon>
        <taxon>Microbotryum</taxon>
    </lineage>
</organism>
<dbReference type="InterPro" id="IPR000719">
    <property type="entry name" value="Prot_kinase_dom"/>
</dbReference>
<proteinExistence type="predicted"/>
<dbReference type="GO" id="GO:0004672">
    <property type="term" value="F:protein kinase activity"/>
    <property type="evidence" value="ECO:0007669"/>
    <property type="project" value="InterPro"/>
</dbReference>
<dbReference type="GO" id="GO:0005524">
    <property type="term" value="F:ATP binding"/>
    <property type="evidence" value="ECO:0007669"/>
    <property type="project" value="InterPro"/>
</dbReference>
<dbReference type="SUPFAM" id="SSF56112">
    <property type="entry name" value="Protein kinase-like (PK-like)"/>
    <property type="match status" value="1"/>
</dbReference>
<reference evidence="2 4" key="3">
    <citation type="journal article" date="2015" name="BMC Genomics">
        <title>Sex and parasites: genomic and transcriptomic analysis of Microbotryum lychnidis-dioicae, the biotrophic and plant-castrating anther smut fungus.</title>
        <authorList>
            <person name="Perlin M.H."/>
            <person name="Amselem J."/>
            <person name="Fontanillas E."/>
            <person name="Toh S.S."/>
            <person name="Chen Z."/>
            <person name="Goldberg J."/>
            <person name="Duplessis S."/>
            <person name="Henrissat B."/>
            <person name="Young S."/>
            <person name="Zeng Q."/>
            <person name="Aguileta G."/>
            <person name="Petit E."/>
            <person name="Badouin H."/>
            <person name="Andrews J."/>
            <person name="Razeeq D."/>
            <person name="Gabaldon T."/>
            <person name="Quesneville H."/>
            <person name="Giraud T."/>
            <person name="Hood M.E."/>
            <person name="Schultz D.J."/>
            <person name="Cuomo C.A."/>
        </authorList>
    </citation>
    <scope>NUCLEOTIDE SEQUENCE [LARGE SCALE GENOMIC DNA]</scope>
    <source>
        <strain evidence="4">p1A1 Lamole</strain>
        <strain evidence="2">P1A1 Lamole</strain>
    </source>
</reference>
<evidence type="ECO:0000313" key="3">
    <source>
        <dbReference type="EnsemblFungi" id="MVLG_06213T0"/>
    </source>
</evidence>
<dbReference type="EnsemblFungi" id="MVLG_06213T0">
    <property type="protein sequence ID" value="MVLG_06213T0"/>
    <property type="gene ID" value="MVLG_06213"/>
</dbReference>
<reference evidence="3" key="4">
    <citation type="submission" date="2015-06" db="UniProtKB">
        <authorList>
            <consortium name="EnsemblFungi"/>
        </authorList>
    </citation>
    <scope>IDENTIFICATION</scope>
</reference>
<dbReference type="EMBL" id="AEIJ01000703">
    <property type="status" value="NOT_ANNOTATED_CDS"/>
    <property type="molecule type" value="Genomic_DNA"/>
</dbReference>
<dbReference type="Proteomes" id="UP000017200">
    <property type="component" value="Unassembled WGS sequence"/>
</dbReference>
<evidence type="ECO:0000259" key="1">
    <source>
        <dbReference type="PROSITE" id="PS50011"/>
    </source>
</evidence>
<dbReference type="EMBL" id="GL541747">
    <property type="protein sequence ID" value="KDE03283.1"/>
    <property type="molecule type" value="Genomic_DNA"/>
</dbReference>
<sequence length="611" mass="67748">MPSFAQPVATQTTTSTPVTLQDLLELVLPYYTIQQRRDDPGEEPTTSAMTFCRMPGEDLPHLGIAVRDPTLLDRLTRGLYRGLERTSTPLSTPLPEYTRDWLQTYIAKLDLCPLEEEPIPCITLQQYRGPVIRHIVEMPCGKAPWVESRKPRTTLGQTGDRVYIMRDEYLHQSNTQLEPLTTLAVQVTSKETLDSFFDQSSLGAPTTSSSMFDIRLVKGGMGRILNLDGGSAAAVKADGASYPKHGEWAIWLALGSPFFAVTELVEFEGRTHLVVSDVCSMTAIPSSPDAHRSRPIFLILISLFMSCRPEYGIDAPSDDDLRAWHGAAEQLVFSTALAPLRPMSNVDDAVVPLVHNAKTVIGLRHRPGSQIVCDVETNMDSCMVAMGVELECDNFFGSDLSEANLREPQETPPVLPWFDMPLADAVKLDRLDLITPLGHGLTSMVWKAKWTRRSRPGVVRRSSRLANRSEHVPVVAKLVPATFASSVAREYFIYTQAVPQLSPEAQAYIPKFFGLYRSGWDGGGFVLVVEDVGEPGHQKDYASQPLEVDVAAQAAFRLFEQEGPHHRDKRPSNVLRHADGRLFIVDWGEACFSPSVRATLRAHEDKDGAKL</sequence>
<feature type="domain" description="Protein kinase" evidence="1">
    <location>
        <begin position="431"/>
        <end position="611"/>
    </location>
</feature>
<gene>
    <name evidence="2" type="ORF">MVLG_06213</name>
</gene>
<evidence type="ECO:0000313" key="2">
    <source>
        <dbReference type="EMBL" id="KDE03283.1"/>
    </source>
</evidence>
<reference evidence="4" key="1">
    <citation type="submission" date="2010-11" db="EMBL/GenBank/DDBJ databases">
        <title>The genome sequence of Microbotryum violaceum strain p1A1 Lamole.</title>
        <authorList>
            <person name="Cuomo C."/>
            <person name="Perlin M."/>
            <person name="Young S.K."/>
            <person name="Zeng Q."/>
            <person name="Gargeya S."/>
            <person name="Alvarado L."/>
            <person name="Berlin A."/>
            <person name="Chapman S.B."/>
            <person name="Chen Z."/>
            <person name="Freedman E."/>
            <person name="Gellesch M."/>
            <person name="Goldberg J."/>
            <person name="Griggs A."/>
            <person name="Gujja S."/>
            <person name="Heilman E."/>
            <person name="Heiman D."/>
            <person name="Howarth C."/>
            <person name="Mehta T."/>
            <person name="Neiman D."/>
            <person name="Pearson M."/>
            <person name="Roberts A."/>
            <person name="Saif S."/>
            <person name="Shea T."/>
            <person name="Shenoy N."/>
            <person name="Sisk P."/>
            <person name="Stolte C."/>
            <person name="Sykes S."/>
            <person name="White J."/>
            <person name="Yandava C."/>
            <person name="Haas B."/>
            <person name="Nusbaum C."/>
            <person name="Birren B."/>
        </authorList>
    </citation>
    <scope>NUCLEOTIDE SEQUENCE [LARGE SCALE GENOMIC DNA]</scope>
    <source>
        <strain evidence="4">p1A1 Lamole</strain>
    </source>
</reference>
<dbReference type="AlphaFoldDB" id="U5HGK8"/>
<name>U5HGK8_USTV1</name>
<dbReference type="HOGENOM" id="CLU_460929_0_0_1"/>